<name>A0A8J5MBV0_9STRA</name>
<protein>
    <submittedName>
        <fullName evidence="1">Uncharacterized protein</fullName>
    </submittedName>
</protein>
<gene>
    <name evidence="1" type="ORF">JG688_00017297</name>
</gene>
<keyword evidence="2" id="KW-1185">Reference proteome</keyword>
<dbReference type="PANTHER" id="PTHR34615">
    <property type="entry name" value="PX DOMAIN-CONTAINING PROTEIN"/>
    <property type="match status" value="1"/>
</dbReference>
<sequence length="103" mass="11615">MDTLMLAAPSSSADAGVALLLLGADVEPRERLERPIIPAIRFVLSDMADANCIKDFIFDRTVILQLAELFALPEYVIPARRDKLHRSEALCILLYRTSYPRRN</sequence>
<accession>A0A8J5MBV0</accession>
<proteinExistence type="predicted"/>
<dbReference type="EMBL" id="JAENGY010002492">
    <property type="protein sequence ID" value="KAG6944054.1"/>
    <property type="molecule type" value="Genomic_DNA"/>
</dbReference>
<reference evidence="1" key="1">
    <citation type="submission" date="2021-01" db="EMBL/GenBank/DDBJ databases">
        <title>Phytophthora aleatoria, a newly-described species from Pinus radiata is distinct from Phytophthora cactorum isolates based on comparative genomics.</title>
        <authorList>
            <person name="Mcdougal R."/>
            <person name="Panda P."/>
            <person name="Williams N."/>
            <person name="Studholme D.J."/>
        </authorList>
    </citation>
    <scope>NUCLEOTIDE SEQUENCE</scope>
    <source>
        <strain evidence="1">NZFS 4037</strain>
    </source>
</reference>
<dbReference type="AlphaFoldDB" id="A0A8J5MBV0"/>
<evidence type="ECO:0000313" key="1">
    <source>
        <dbReference type="EMBL" id="KAG6944054.1"/>
    </source>
</evidence>
<evidence type="ECO:0000313" key="2">
    <source>
        <dbReference type="Proteomes" id="UP000709295"/>
    </source>
</evidence>
<comment type="caution">
    <text evidence="1">The sequence shown here is derived from an EMBL/GenBank/DDBJ whole genome shotgun (WGS) entry which is preliminary data.</text>
</comment>
<dbReference type="PANTHER" id="PTHR34615:SF1">
    <property type="entry name" value="PX DOMAIN-CONTAINING PROTEIN"/>
    <property type="match status" value="1"/>
</dbReference>
<dbReference type="Proteomes" id="UP000709295">
    <property type="component" value="Unassembled WGS sequence"/>
</dbReference>
<organism evidence="1 2">
    <name type="scientific">Phytophthora aleatoria</name>
    <dbReference type="NCBI Taxonomy" id="2496075"/>
    <lineage>
        <taxon>Eukaryota</taxon>
        <taxon>Sar</taxon>
        <taxon>Stramenopiles</taxon>
        <taxon>Oomycota</taxon>
        <taxon>Peronosporomycetes</taxon>
        <taxon>Peronosporales</taxon>
        <taxon>Peronosporaceae</taxon>
        <taxon>Phytophthora</taxon>
    </lineage>
</organism>